<dbReference type="RefSeq" id="WP_186960641.1">
    <property type="nucleotide sequence ID" value="NZ_JACOOI010000023.1"/>
</dbReference>
<accession>A0ABR7E5B6</accession>
<gene>
    <name evidence="1" type="ORF">H8S77_18425</name>
</gene>
<keyword evidence="2" id="KW-1185">Reference proteome</keyword>
<organism evidence="1 2">
    <name type="scientific">Parabacteroides segnis</name>
    <dbReference type="NCBI Taxonomy" id="2763058"/>
    <lineage>
        <taxon>Bacteria</taxon>
        <taxon>Pseudomonadati</taxon>
        <taxon>Bacteroidota</taxon>
        <taxon>Bacteroidia</taxon>
        <taxon>Bacteroidales</taxon>
        <taxon>Tannerellaceae</taxon>
        <taxon>Parabacteroides</taxon>
    </lineage>
</organism>
<dbReference type="Proteomes" id="UP000644010">
    <property type="component" value="Unassembled WGS sequence"/>
</dbReference>
<evidence type="ECO:0000313" key="1">
    <source>
        <dbReference type="EMBL" id="MBC5644858.1"/>
    </source>
</evidence>
<sequence length="234" mass="27002">MSLEIRLQHAIADRRLMTYRPEEILPAVNQILFQTYVLLGFSPPNDRDLGILIAKLAADLQESYPSLTLQEVALCFELGAKGEYGDFMGLNLRTITRWLKCYQTSDLRYRAVVEREQAKSLSALPPVSEAYKEERERVFLRRVFEQYRAGCPIERLYPARVYLSLQARGIIRDSPEAKRTAMRQAAGYRPAGNMVIDEDMRLAMVKQQAMGICLRRFFDRLIDGDDDLFLNKRA</sequence>
<reference evidence="1 2" key="1">
    <citation type="submission" date="2020-08" db="EMBL/GenBank/DDBJ databases">
        <title>Genome public.</title>
        <authorList>
            <person name="Liu C."/>
            <person name="Sun Q."/>
        </authorList>
    </citation>
    <scope>NUCLEOTIDE SEQUENCE [LARGE SCALE GENOMIC DNA]</scope>
    <source>
        <strain evidence="1 2">BX2</strain>
    </source>
</reference>
<proteinExistence type="predicted"/>
<protein>
    <submittedName>
        <fullName evidence="1">Uncharacterized protein</fullName>
    </submittedName>
</protein>
<comment type="caution">
    <text evidence="1">The sequence shown here is derived from an EMBL/GenBank/DDBJ whole genome shotgun (WGS) entry which is preliminary data.</text>
</comment>
<dbReference type="EMBL" id="JACOOI010000023">
    <property type="protein sequence ID" value="MBC5644858.1"/>
    <property type="molecule type" value="Genomic_DNA"/>
</dbReference>
<evidence type="ECO:0000313" key="2">
    <source>
        <dbReference type="Proteomes" id="UP000644010"/>
    </source>
</evidence>
<name>A0ABR7E5B6_9BACT</name>